<feature type="signal peptide" evidence="1">
    <location>
        <begin position="1"/>
        <end position="19"/>
    </location>
</feature>
<accession>A0A9P8RQB7</accession>
<dbReference type="Proteomes" id="UP000758603">
    <property type="component" value="Unassembled WGS sequence"/>
</dbReference>
<keyword evidence="4" id="KW-1185">Reference proteome</keyword>
<dbReference type="Pfam" id="PF14856">
    <property type="entry name" value="Hce2"/>
    <property type="match status" value="1"/>
</dbReference>
<reference evidence="3" key="1">
    <citation type="journal article" date="2021" name="Nat. Commun.">
        <title>Genetic determinants of endophytism in the Arabidopsis root mycobiome.</title>
        <authorList>
            <person name="Mesny F."/>
            <person name="Miyauchi S."/>
            <person name="Thiergart T."/>
            <person name="Pickel B."/>
            <person name="Atanasova L."/>
            <person name="Karlsson M."/>
            <person name="Huettel B."/>
            <person name="Barry K.W."/>
            <person name="Haridas S."/>
            <person name="Chen C."/>
            <person name="Bauer D."/>
            <person name="Andreopoulos W."/>
            <person name="Pangilinan J."/>
            <person name="LaButti K."/>
            <person name="Riley R."/>
            <person name="Lipzen A."/>
            <person name="Clum A."/>
            <person name="Drula E."/>
            <person name="Henrissat B."/>
            <person name="Kohler A."/>
            <person name="Grigoriev I.V."/>
            <person name="Martin F.M."/>
            <person name="Hacquard S."/>
        </authorList>
    </citation>
    <scope>NUCLEOTIDE SEQUENCE</scope>
    <source>
        <strain evidence="3">MPI-SDFR-AT-0073</strain>
    </source>
</reference>
<keyword evidence="1" id="KW-0732">Signal</keyword>
<organism evidence="3 4">
    <name type="scientific">Truncatella angustata</name>
    <dbReference type="NCBI Taxonomy" id="152316"/>
    <lineage>
        <taxon>Eukaryota</taxon>
        <taxon>Fungi</taxon>
        <taxon>Dikarya</taxon>
        <taxon>Ascomycota</taxon>
        <taxon>Pezizomycotina</taxon>
        <taxon>Sordariomycetes</taxon>
        <taxon>Xylariomycetidae</taxon>
        <taxon>Amphisphaeriales</taxon>
        <taxon>Sporocadaceae</taxon>
        <taxon>Truncatella</taxon>
    </lineage>
</organism>
<comment type="caution">
    <text evidence="3">The sequence shown here is derived from an EMBL/GenBank/DDBJ whole genome shotgun (WGS) entry which is preliminary data.</text>
</comment>
<dbReference type="GeneID" id="70129500"/>
<dbReference type="InterPro" id="IPR029226">
    <property type="entry name" value="Ecp2-like"/>
</dbReference>
<name>A0A9P8RQB7_9PEZI</name>
<dbReference type="RefSeq" id="XP_045953940.1">
    <property type="nucleotide sequence ID" value="XM_046100608.1"/>
</dbReference>
<dbReference type="EMBL" id="JAGPXC010000008">
    <property type="protein sequence ID" value="KAH6647428.1"/>
    <property type="molecule type" value="Genomic_DNA"/>
</dbReference>
<sequence length="183" mass="20062">MLYSSILLGLLGLPVAVLGALDVSTGDDEGGISKYSGTYSYTDLCGDVTDWKNETMALSPLKSDCQAIWRIMNDSPGWIMFANLGEWDSDQNHGLYPLVTHGTCTFAIRPQVWEGTSARLYVGSSDLNGIFNNAPNDLGGIDRVGASGRMGCKFRKSGEPEKEIFFRIYNPNDQKAKDFGDSW</sequence>
<dbReference type="OrthoDB" id="5215277at2759"/>
<protein>
    <recommendedName>
        <fullName evidence="2">Ecp2 effector protein-like domain-containing protein</fullName>
    </recommendedName>
</protein>
<evidence type="ECO:0000259" key="2">
    <source>
        <dbReference type="Pfam" id="PF14856"/>
    </source>
</evidence>
<gene>
    <name evidence="3" type="ORF">BKA67DRAFT_539292</name>
</gene>
<evidence type="ECO:0000313" key="4">
    <source>
        <dbReference type="Proteomes" id="UP000758603"/>
    </source>
</evidence>
<evidence type="ECO:0000256" key="1">
    <source>
        <dbReference type="SAM" id="SignalP"/>
    </source>
</evidence>
<feature type="chain" id="PRO_5040333558" description="Ecp2 effector protein-like domain-containing protein" evidence="1">
    <location>
        <begin position="20"/>
        <end position="183"/>
    </location>
</feature>
<evidence type="ECO:0000313" key="3">
    <source>
        <dbReference type="EMBL" id="KAH6647428.1"/>
    </source>
</evidence>
<dbReference type="AlphaFoldDB" id="A0A9P8RQB7"/>
<feature type="domain" description="Ecp2 effector protein-like" evidence="2">
    <location>
        <begin position="45"/>
        <end position="152"/>
    </location>
</feature>
<proteinExistence type="predicted"/>